<organism evidence="2 3">
    <name type="scientific">Allacma fusca</name>
    <dbReference type="NCBI Taxonomy" id="39272"/>
    <lineage>
        <taxon>Eukaryota</taxon>
        <taxon>Metazoa</taxon>
        <taxon>Ecdysozoa</taxon>
        <taxon>Arthropoda</taxon>
        <taxon>Hexapoda</taxon>
        <taxon>Collembola</taxon>
        <taxon>Symphypleona</taxon>
        <taxon>Sminthuridae</taxon>
        <taxon>Allacma</taxon>
    </lineage>
</organism>
<dbReference type="Proteomes" id="UP000708208">
    <property type="component" value="Unassembled WGS sequence"/>
</dbReference>
<gene>
    <name evidence="2" type="ORF">AFUS01_LOCUS29901</name>
</gene>
<feature type="transmembrane region" description="Helical" evidence="1">
    <location>
        <begin position="411"/>
        <end position="434"/>
    </location>
</feature>
<keyword evidence="1" id="KW-1133">Transmembrane helix</keyword>
<dbReference type="EMBL" id="CAJVCH010450500">
    <property type="protein sequence ID" value="CAG7819455.1"/>
    <property type="molecule type" value="Genomic_DNA"/>
</dbReference>
<sequence length="725" mass="82529">MFLSHYKTLPIFCFMKLAISFPTFENSGKGIIIHERVFDFLSIFHRCTFQFLTIMEESDPELIETLVQVKDFFSKEVKSSVVISTYIGFQDTHRFISSNNSSDDKPGVYESSRFQECHAQLISPRKKSSSRNTPFLKKFRGFLNTMKENPDFVMILSSQEELGPSSTRIFSKIPTTGKLILIQNWLHIDFINVPSHFCPDRGLREKLVPILEPQFDRGILDVTWNNLNKDLHQGTVLVQDDKTQSSTCSFYHDGLNVPARYCIVKITSQQLNFTTVINRDPNGRISPNVPDKYVGVLAGGYLLDPNLISHIHNQSIPIRYDWIRTAEEFQYITFLLVVDIRNLNIAAIWQSLDLPTWTCIFLSAITVSATVFSLLIKREPSLFPSWCSAFTAMLAYLIEKSRLTTRTRLECLNIQSILIINIWAQLAMVISSYYKGALFALMTSATEPAVPQSMRQLLLTQDYITSATSYCEDNLAGSLLHLTARDFLKEGKIHHLGDLKTGNDLRDLVTDFKEKLKFLNASIMNILVSQLSQPQDLNYQEGVQFPHNYVFMGSTKEIKLYGLFLSILQSKTMVLQGPEIFLFLQRRPFVVKRNFLKVQFTSIAFKLVEAGIWNHWNTLNGTYNVVDTYKGIKGSVCTGDGSFNNRRDLPQQAFLINCRANIMAVLFDPNLSQTSSYYKDETYGSLPLSLLQFLFLGLGGGLLISGVVLVFEKAKTDTIMVLSRF</sequence>
<keyword evidence="1" id="KW-0472">Membrane</keyword>
<evidence type="ECO:0000313" key="2">
    <source>
        <dbReference type="EMBL" id="CAG7819455.1"/>
    </source>
</evidence>
<dbReference type="AlphaFoldDB" id="A0A8J2KRH6"/>
<comment type="caution">
    <text evidence="2">The sequence shown here is derived from an EMBL/GenBank/DDBJ whole genome shotgun (WGS) entry which is preliminary data.</text>
</comment>
<feature type="transmembrane region" description="Helical" evidence="1">
    <location>
        <begin position="356"/>
        <end position="376"/>
    </location>
</feature>
<reference evidence="2" key="1">
    <citation type="submission" date="2021-06" db="EMBL/GenBank/DDBJ databases">
        <authorList>
            <person name="Hodson N. C."/>
            <person name="Mongue J. A."/>
            <person name="Jaron S. K."/>
        </authorList>
    </citation>
    <scope>NUCLEOTIDE SEQUENCE</scope>
</reference>
<keyword evidence="3" id="KW-1185">Reference proteome</keyword>
<accession>A0A8J2KRH6</accession>
<feature type="transmembrane region" description="Helical" evidence="1">
    <location>
        <begin position="690"/>
        <end position="711"/>
    </location>
</feature>
<name>A0A8J2KRH6_9HEXA</name>
<evidence type="ECO:0000313" key="3">
    <source>
        <dbReference type="Proteomes" id="UP000708208"/>
    </source>
</evidence>
<evidence type="ECO:0000256" key="1">
    <source>
        <dbReference type="SAM" id="Phobius"/>
    </source>
</evidence>
<protein>
    <submittedName>
        <fullName evidence="2">Uncharacterized protein</fullName>
    </submittedName>
</protein>
<keyword evidence="1" id="KW-0812">Transmembrane</keyword>
<proteinExistence type="predicted"/>